<evidence type="ECO:0000256" key="4">
    <source>
        <dbReference type="SAM" id="MobiDB-lite"/>
    </source>
</evidence>
<evidence type="ECO:0000256" key="1">
    <source>
        <dbReference type="ARBA" id="ARBA00009191"/>
    </source>
</evidence>
<feature type="compositionally biased region" description="Basic and acidic residues" evidence="4">
    <location>
        <begin position="1"/>
        <end position="20"/>
    </location>
</feature>
<keyword evidence="3" id="KW-0325">Glycoprotein</keyword>
<dbReference type="InterPro" id="IPR011042">
    <property type="entry name" value="6-blade_b-propeller_TolB-like"/>
</dbReference>
<protein>
    <submittedName>
        <fullName evidence="7">Str_synth domain-containing protein</fullName>
    </submittedName>
</protein>
<keyword evidence="5" id="KW-0812">Transmembrane</keyword>
<keyword evidence="2" id="KW-0597">Phosphoprotein</keyword>
<dbReference type="Gene3D" id="2.120.10.30">
    <property type="entry name" value="TolB, C-terminal domain"/>
    <property type="match status" value="1"/>
</dbReference>
<dbReference type="GO" id="GO:0016787">
    <property type="term" value="F:hydrolase activity"/>
    <property type="evidence" value="ECO:0007669"/>
    <property type="project" value="TreeGrafter"/>
</dbReference>
<dbReference type="PANTHER" id="PTHR10426:SF88">
    <property type="entry name" value="ADIPOCYTE PLASMA MEMBRANE-ASSOCIATED PROTEIN HEMOMUCIN-RELATED"/>
    <property type="match status" value="1"/>
</dbReference>
<dbReference type="WBParaSite" id="MCU_002728-RB">
    <property type="protein sequence ID" value="MCU_002728-RB"/>
    <property type="gene ID" value="MCU_002728"/>
</dbReference>
<accession>A0A5K3EUD9</accession>
<dbReference type="SUPFAM" id="SSF63829">
    <property type="entry name" value="Calcium-dependent phosphotriesterase"/>
    <property type="match status" value="1"/>
</dbReference>
<dbReference type="AlphaFoldDB" id="A0A5K3EUD9"/>
<comment type="similarity">
    <text evidence="1">Belongs to the strictosidine synthase family.</text>
</comment>
<dbReference type="GO" id="GO:0012505">
    <property type="term" value="C:endomembrane system"/>
    <property type="evidence" value="ECO:0007669"/>
    <property type="project" value="TreeGrafter"/>
</dbReference>
<feature type="region of interest" description="Disordered" evidence="4">
    <location>
        <begin position="1"/>
        <end position="39"/>
    </location>
</feature>
<evidence type="ECO:0000256" key="5">
    <source>
        <dbReference type="SAM" id="Phobius"/>
    </source>
</evidence>
<evidence type="ECO:0000256" key="3">
    <source>
        <dbReference type="ARBA" id="ARBA00023180"/>
    </source>
</evidence>
<evidence type="ECO:0000256" key="2">
    <source>
        <dbReference type="ARBA" id="ARBA00022553"/>
    </source>
</evidence>
<name>A0A5K3EUD9_MESCO</name>
<evidence type="ECO:0000259" key="6">
    <source>
        <dbReference type="Pfam" id="PF03088"/>
    </source>
</evidence>
<feature type="domain" description="Strictosidine synthase conserved region" evidence="6">
    <location>
        <begin position="196"/>
        <end position="277"/>
    </location>
</feature>
<dbReference type="Pfam" id="PF03088">
    <property type="entry name" value="Str_synth"/>
    <property type="match status" value="1"/>
</dbReference>
<feature type="transmembrane region" description="Helical" evidence="5">
    <location>
        <begin position="47"/>
        <end position="69"/>
    </location>
</feature>
<dbReference type="PANTHER" id="PTHR10426">
    <property type="entry name" value="STRICTOSIDINE SYNTHASE-RELATED"/>
    <property type="match status" value="1"/>
</dbReference>
<keyword evidence="5" id="KW-1133">Transmembrane helix</keyword>
<evidence type="ECO:0000313" key="7">
    <source>
        <dbReference type="WBParaSite" id="MCU_002728-RB"/>
    </source>
</evidence>
<dbReference type="InterPro" id="IPR018119">
    <property type="entry name" value="Strictosidine_synth_cons-reg"/>
</dbReference>
<proteinExistence type="inferred from homology"/>
<organism evidence="7">
    <name type="scientific">Mesocestoides corti</name>
    <name type="common">Flatworm</name>
    <dbReference type="NCBI Taxonomy" id="53468"/>
    <lineage>
        <taxon>Eukaryota</taxon>
        <taxon>Metazoa</taxon>
        <taxon>Spiralia</taxon>
        <taxon>Lophotrochozoa</taxon>
        <taxon>Platyhelminthes</taxon>
        <taxon>Cestoda</taxon>
        <taxon>Eucestoda</taxon>
        <taxon>Cyclophyllidea</taxon>
        <taxon>Mesocestoididae</taxon>
        <taxon>Mesocestoides</taxon>
    </lineage>
</organism>
<sequence>MASTHDSDVQYEDEHGEFTVRRRKMAAPSKPAKGVRKEPRPRRSQRLWLIFPLGAIFWVMACALSESAIDPVPITFPARVPDVNLDDRLSSAARMFEGMITGPECIISVKGVLYTGSINGTIFKIEDGVLSKFAQLGPAGCFSMETCGRPLGLHYDETRDRILVADAYLGLFALDLSTGKPTKIFPRDGSKVTLFNALTTLPDGRIVLSESSQKFQLKELIYDFLEGRPTGRLLLIDPDSGEWKVLADNLFFANGVVLHSDGNSVLVAETGNTTIRRVPLNGGPSEVFTDQLPGMPDNLSKSPRGGYWVSLVVSRLPGKTNFYVAVAKYPWIRYLCYKFIPLRLLRSFASLNNRGLIVRIDDSGQIVESLYDPSGNIFNVADVLELDGVLWLGSYYANFVGKFVL</sequence>
<reference evidence="7" key="1">
    <citation type="submission" date="2019-11" db="UniProtKB">
        <authorList>
            <consortium name="WormBaseParasite"/>
        </authorList>
    </citation>
    <scope>IDENTIFICATION</scope>
</reference>
<keyword evidence="5" id="KW-0472">Membrane</keyword>
<dbReference type="Pfam" id="PF20067">
    <property type="entry name" value="SSL_N"/>
    <property type="match status" value="1"/>
</dbReference>